<keyword evidence="1" id="KW-0472">Membrane</keyword>
<dbReference type="EMBL" id="PVTD01000001">
    <property type="protein sequence ID" value="PRY26647.1"/>
    <property type="molecule type" value="Genomic_DNA"/>
</dbReference>
<organism evidence="2 3">
    <name type="scientific">Aliiruegeria haliotis</name>
    <dbReference type="NCBI Taxonomy" id="1280846"/>
    <lineage>
        <taxon>Bacteria</taxon>
        <taxon>Pseudomonadati</taxon>
        <taxon>Pseudomonadota</taxon>
        <taxon>Alphaproteobacteria</taxon>
        <taxon>Rhodobacterales</taxon>
        <taxon>Roseobacteraceae</taxon>
        <taxon>Aliiruegeria</taxon>
    </lineage>
</organism>
<evidence type="ECO:0000313" key="3">
    <source>
        <dbReference type="Proteomes" id="UP000239480"/>
    </source>
</evidence>
<accession>A0A2T0RZP2</accession>
<dbReference type="RefSeq" id="WP_281261122.1">
    <property type="nucleotide sequence ID" value="NZ_PVTD01000001.1"/>
</dbReference>
<dbReference type="AlphaFoldDB" id="A0A2T0RZP2"/>
<evidence type="ECO:0000256" key="1">
    <source>
        <dbReference type="SAM" id="Phobius"/>
    </source>
</evidence>
<reference evidence="2 3" key="1">
    <citation type="submission" date="2018-03" db="EMBL/GenBank/DDBJ databases">
        <title>Genomic Encyclopedia of Archaeal and Bacterial Type Strains, Phase II (KMG-II): from individual species to whole genera.</title>
        <authorList>
            <person name="Goeker M."/>
        </authorList>
    </citation>
    <scope>NUCLEOTIDE SEQUENCE [LARGE SCALE GENOMIC DNA]</scope>
    <source>
        <strain evidence="2 3">DSM 29328</strain>
    </source>
</reference>
<feature type="transmembrane region" description="Helical" evidence="1">
    <location>
        <begin position="22"/>
        <end position="42"/>
    </location>
</feature>
<comment type="caution">
    <text evidence="2">The sequence shown here is derived from an EMBL/GenBank/DDBJ whole genome shotgun (WGS) entry which is preliminary data.</text>
</comment>
<name>A0A2T0RZP2_9RHOB</name>
<dbReference type="Proteomes" id="UP000239480">
    <property type="component" value="Unassembled WGS sequence"/>
</dbReference>
<protein>
    <submittedName>
        <fullName evidence="2">Uncharacterized protein</fullName>
    </submittedName>
</protein>
<sequence>MQAINAGYQGLSLLVELNWDRLFYIGTIAAALLGGAALGSLIG</sequence>
<evidence type="ECO:0000313" key="2">
    <source>
        <dbReference type="EMBL" id="PRY26647.1"/>
    </source>
</evidence>
<gene>
    <name evidence="2" type="ORF">CLV78_101748</name>
</gene>
<keyword evidence="1" id="KW-1133">Transmembrane helix</keyword>
<proteinExistence type="predicted"/>
<keyword evidence="1" id="KW-0812">Transmembrane</keyword>
<keyword evidence="3" id="KW-1185">Reference proteome</keyword>